<gene>
    <name evidence="2" type="ORF">HNP24_002352</name>
</gene>
<dbReference type="EMBL" id="JACHKS010000001">
    <property type="protein sequence ID" value="MBB6331402.1"/>
    <property type="molecule type" value="Genomic_DNA"/>
</dbReference>
<dbReference type="PROSITE" id="PS51257">
    <property type="entry name" value="PROKAR_LIPOPROTEIN"/>
    <property type="match status" value="1"/>
</dbReference>
<accession>A0ABR6Q0B3</accession>
<sequence>MKKIKFLLLTGAVFLATISCSNTEQDEQDVVSQLNPKQLSSLKNSQRISNSDLEAASKVFSSLQPLYDTSGEGALAYDIYSQWLQQKKINAQLDPNLKSMMSFSYEENIAYLLKNNYLNTAEAEIINKLNTDLLNSVQLDVALSNFERSIGTLTLSEKKKEIFSNFVDALTIIDYNNPGYFEVNTSTTGRLFGSCLSATIGFGITAACLATVEVGSWGSATVLTCAGYVWASGEWVAACRKK</sequence>
<comment type="caution">
    <text evidence="2">The sequence shown here is derived from an EMBL/GenBank/DDBJ whole genome shotgun (WGS) entry which is preliminary data.</text>
</comment>
<evidence type="ECO:0000313" key="2">
    <source>
        <dbReference type="EMBL" id="MBB6331402.1"/>
    </source>
</evidence>
<feature type="signal peptide" evidence="1">
    <location>
        <begin position="1"/>
        <end position="21"/>
    </location>
</feature>
<keyword evidence="1" id="KW-0732">Signal</keyword>
<dbReference type="RefSeq" id="WP_184556625.1">
    <property type="nucleotide sequence ID" value="NZ_JACHKS010000001.1"/>
</dbReference>
<keyword evidence="3" id="KW-1185">Reference proteome</keyword>
<dbReference type="Proteomes" id="UP000587367">
    <property type="component" value="Unassembled WGS sequence"/>
</dbReference>
<name>A0ABR6Q0B3_9FLAO</name>
<proteinExistence type="predicted"/>
<evidence type="ECO:0000256" key="1">
    <source>
        <dbReference type="SAM" id="SignalP"/>
    </source>
</evidence>
<protein>
    <submittedName>
        <fullName evidence="2">Uncharacterized protein</fullName>
    </submittedName>
</protein>
<reference evidence="2 3" key="1">
    <citation type="submission" date="2020-08" db="EMBL/GenBank/DDBJ databases">
        <title>Functional genomics of gut bacteria from endangered species of beetles.</title>
        <authorList>
            <person name="Carlos-Shanley C."/>
        </authorList>
    </citation>
    <scope>NUCLEOTIDE SEQUENCE [LARGE SCALE GENOMIC DNA]</scope>
    <source>
        <strain evidence="2 3">S00068</strain>
    </source>
</reference>
<evidence type="ECO:0000313" key="3">
    <source>
        <dbReference type="Proteomes" id="UP000587367"/>
    </source>
</evidence>
<feature type="chain" id="PRO_5045281662" evidence="1">
    <location>
        <begin position="22"/>
        <end position="242"/>
    </location>
</feature>
<organism evidence="2 3">
    <name type="scientific">Chryseobacterium sediminis</name>
    <dbReference type="NCBI Taxonomy" id="1679494"/>
    <lineage>
        <taxon>Bacteria</taxon>
        <taxon>Pseudomonadati</taxon>
        <taxon>Bacteroidota</taxon>
        <taxon>Flavobacteriia</taxon>
        <taxon>Flavobacteriales</taxon>
        <taxon>Weeksellaceae</taxon>
        <taxon>Chryseobacterium group</taxon>
        <taxon>Chryseobacterium</taxon>
    </lineage>
</organism>